<accession>A0A150LAQ4</accession>
<dbReference type="PRINTS" id="PR01009">
    <property type="entry name" value="FLGMRINGFLIF"/>
</dbReference>
<feature type="transmembrane region" description="Helical" evidence="11">
    <location>
        <begin position="26"/>
        <end position="44"/>
    </location>
</feature>
<dbReference type="PIRSF" id="PIRSF004862">
    <property type="entry name" value="FliF"/>
    <property type="match status" value="1"/>
</dbReference>
<dbReference type="PATRIC" id="fig|301148.3.peg.1798"/>
<dbReference type="GO" id="GO:0071973">
    <property type="term" value="P:bacterial-type flagellum-dependent cell motility"/>
    <property type="evidence" value="ECO:0007669"/>
    <property type="project" value="InterPro"/>
</dbReference>
<feature type="region of interest" description="Disordered" evidence="10">
    <location>
        <begin position="478"/>
        <end position="506"/>
    </location>
</feature>
<dbReference type="Proteomes" id="UP000075683">
    <property type="component" value="Unassembled WGS sequence"/>
</dbReference>
<feature type="compositionally biased region" description="Basic and acidic residues" evidence="10">
    <location>
        <begin position="496"/>
        <end position="506"/>
    </location>
</feature>
<evidence type="ECO:0000259" key="13">
    <source>
        <dbReference type="Pfam" id="PF08345"/>
    </source>
</evidence>
<organism evidence="14 16">
    <name type="scientific">Caldibacillus debilis</name>
    <dbReference type="NCBI Taxonomy" id="301148"/>
    <lineage>
        <taxon>Bacteria</taxon>
        <taxon>Bacillati</taxon>
        <taxon>Bacillota</taxon>
        <taxon>Bacilli</taxon>
        <taxon>Bacillales</taxon>
        <taxon>Bacillaceae</taxon>
        <taxon>Caldibacillus</taxon>
    </lineage>
</organism>
<dbReference type="PANTHER" id="PTHR30046">
    <property type="entry name" value="FLAGELLAR M-RING PROTEIN"/>
    <property type="match status" value="1"/>
</dbReference>
<reference evidence="14 16" key="1">
    <citation type="submission" date="2016-01" db="EMBL/GenBank/DDBJ databases">
        <title>Draft Genome Sequences of Seven Thermophilic Sporeformers Isolated from Foods.</title>
        <authorList>
            <person name="Berendsen E.M."/>
            <person name="Wells-Bennik M.H."/>
            <person name="Krawcyk A.O."/>
            <person name="De Jong A."/>
            <person name="Holsappel S."/>
            <person name="Eijlander R.T."/>
            <person name="Kuipers O.P."/>
        </authorList>
    </citation>
    <scope>NUCLEOTIDE SEQUENCE [LARGE SCALE GENOMIC DNA]</scope>
    <source>
        <strain evidence="14 16">B4135</strain>
    </source>
</reference>
<evidence type="ECO:0000256" key="4">
    <source>
        <dbReference type="ARBA" id="ARBA00022475"/>
    </source>
</evidence>
<keyword evidence="5 11" id="KW-0812">Transmembrane</keyword>
<dbReference type="Proteomes" id="UP000257014">
    <property type="component" value="Unassembled WGS sequence"/>
</dbReference>
<evidence type="ECO:0000256" key="11">
    <source>
        <dbReference type="SAM" id="Phobius"/>
    </source>
</evidence>
<feature type="domain" description="Flagellar M-ring N-terminal" evidence="12">
    <location>
        <begin position="46"/>
        <end position="222"/>
    </location>
</feature>
<name>A0A150LAQ4_9BACI</name>
<dbReference type="STRING" id="301148.B4135_3752"/>
<gene>
    <name evidence="14" type="ORF">B4135_3752</name>
    <name evidence="15" type="ORF">C6P37_06080</name>
</gene>
<dbReference type="Gene3D" id="3.30.300.30">
    <property type="match status" value="1"/>
</dbReference>
<dbReference type="InterPro" id="IPR013556">
    <property type="entry name" value="Flag_M-ring_C"/>
</dbReference>
<keyword evidence="15" id="KW-0969">Cilium</keyword>
<evidence type="ECO:0000256" key="10">
    <source>
        <dbReference type="SAM" id="MobiDB-lite"/>
    </source>
</evidence>
<dbReference type="EMBL" id="QEWE01000014">
    <property type="protein sequence ID" value="REJ29506.1"/>
    <property type="molecule type" value="Genomic_DNA"/>
</dbReference>
<reference evidence="15 17" key="2">
    <citation type="submission" date="2018-03" db="EMBL/GenBank/DDBJ databases">
        <authorList>
            <person name="Keele B.F."/>
        </authorList>
    </citation>
    <scope>NUCLEOTIDE SEQUENCE [LARGE SCALE GENOMIC DNA]</scope>
    <source>
        <strain evidence="15">ZCTH4_d</strain>
    </source>
</reference>
<evidence type="ECO:0000313" key="16">
    <source>
        <dbReference type="Proteomes" id="UP000075683"/>
    </source>
</evidence>
<dbReference type="PANTHER" id="PTHR30046:SF0">
    <property type="entry name" value="FLAGELLAR M-RING PROTEIN"/>
    <property type="match status" value="1"/>
</dbReference>
<evidence type="ECO:0000313" key="15">
    <source>
        <dbReference type="EMBL" id="REJ29506.1"/>
    </source>
</evidence>
<dbReference type="NCBIfam" id="TIGR00206">
    <property type="entry name" value="fliF"/>
    <property type="match status" value="1"/>
</dbReference>
<dbReference type="Pfam" id="PF01514">
    <property type="entry name" value="YscJ_FliF"/>
    <property type="match status" value="1"/>
</dbReference>
<evidence type="ECO:0000313" key="14">
    <source>
        <dbReference type="EMBL" id="KYD09428.1"/>
    </source>
</evidence>
<dbReference type="InterPro" id="IPR045851">
    <property type="entry name" value="AMP-bd_C_sf"/>
</dbReference>
<comment type="similarity">
    <text evidence="3 9">Belongs to the FliF family.</text>
</comment>
<evidence type="ECO:0000259" key="12">
    <source>
        <dbReference type="Pfam" id="PF01514"/>
    </source>
</evidence>
<dbReference type="Pfam" id="PF08345">
    <property type="entry name" value="YscJ_FliF_C"/>
    <property type="match status" value="1"/>
</dbReference>
<feature type="domain" description="Flagellar M-ring C-terminal" evidence="13">
    <location>
        <begin position="256"/>
        <end position="389"/>
    </location>
</feature>
<protein>
    <recommendedName>
        <fullName evidence="9">Flagellar M-ring protein</fullName>
    </recommendedName>
</protein>
<dbReference type="OrthoDB" id="9807026at2"/>
<comment type="subcellular location">
    <subcellularLocation>
        <location evidence="1 9">Bacterial flagellum basal body</location>
    </subcellularLocation>
    <subcellularLocation>
        <location evidence="2">Cell membrane</location>
        <topology evidence="2">Multi-pass membrane protein</topology>
    </subcellularLocation>
</comment>
<dbReference type="GO" id="GO:0009431">
    <property type="term" value="C:bacterial-type flagellum basal body, MS ring"/>
    <property type="evidence" value="ECO:0007669"/>
    <property type="project" value="InterPro"/>
</dbReference>
<dbReference type="GO" id="GO:0005886">
    <property type="term" value="C:plasma membrane"/>
    <property type="evidence" value="ECO:0007669"/>
    <property type="project" value="UniProtKB-SubCell"/>
</dbReference>
<evidence type="ECO:0000256" key="1">
    <source>
        <dbReference type="ARBA" id="ARBA00004117"/>
    </source>
</evidence>
<evidence type="ECO:0000256" key="9">
    <source>
        <dbReference type="PIRNR" id="PIRNR004862"/>
    </source>
</evidence>
<dbReference type="EMBL" id="LQYT01000130">
    <property type="protein sequence ID" value="KYD09428.1"/>
    <property type="molecule type" value="Genomic_DNA"/>
</dbReference>
<dbReference type="AlphaFoldDB" id="A0A150LAQ4"/>
<dbReference type="InterPro" id="IPR006182">
    <property type="entry name" value="FliF_N_dom"/>
</dbReference>
<evidence type="ECO:0000256" key="5">
    <source>
        <dbReference type="ARBA" id="ARBA00022692"/>
    </source>
</evidence>
<keyword evidence="8 9" id="KW-0975">Bacterial flagellum</keyword>
<evidence type="ECO:0000256" key="7">
    <source>
        <dbReference type="ARBA" id="ARBA00023136"/>
    </source>
</evidence>
<comment type="caution">
    <text evidence="14">The sequence shown here is derived from an EMBL/GenBank/DDBJ whole genome shotgun (WGS) entry which is preliminary data.</text>
</comment>
<keyword evidence="4" id="KW-1003">Cell membrane</keyword>
<evidence type="ECO:0000256" key="6">
    <source>
        <dbReference type="ARBA" id="ARBA00022989"/>
    </source>
</evidence>
<dbReference type="InterPro" id="IPR000067">
    <property type="entry name" value="FlgMring_FliF"/>
</dbReference>
<evidence type="ECO:0000256" key="2">
    <source>
        <dbReference type="ARBA" id="ARBA00004651"/>
    </source>
</evidence>
<evidence type="ECO:0000313" key="17">
    <source>
        <dbReference type="Proteomes" id="UP000257014"/>
    </source>
</evidence>
<comment type="function">
    <text evidence="9">The M ring may be actively involved in energy transduction.</text>
</comment>
<keyword evidence="6 11" id="KW-1133">Transmembrane helix</keyword>
<keyword evidence="15" id="KW-0966">Cell projection</keyword>
<evidence type="ECO:0000256" key="3">
    <source>
        <dbReference type="ARBA" id="ARBA00007971"/>
    </source>
</evidence>
<feature type="transmembrane region" description="Helical" evidence="11">
    <location>
        <begin position="445"/>
        <end position="466"/>
    </location>
</feature>
<keyword evidence="7 11" id="KW-0472">Membrane</keyword>
<keyword evidence="15" id="KW-0282">Flagellum</keyword>
<proteinExistence type="inferred from homology"/>
<dbReference type="InterPro" id="IPR043427">
    <property type="entry name" value="YscJ/FliF"/>
</dbReference>
<dbReference type="RefSeq" id="WP_061569940.1">
    <property type="nucleotide sequence ID" value="NZ_JBAIZG010000041.1"/>
</dbReference>
<dbReference type="GO" id="GO:0003774">
    <property type="term" value="F:cytoskeletal motor activity"/>
    <property type="evidence" value="ECO:0007669"/>
    <property type="project" value="InterPro"/>
</dbReference>
<sequence length="532" mass="59317">MKEKIQQYWQKLKTAWSRRSRRQKGILIASVLVFITAVSLLIFFTTRTPLVPLYKDLTPAETGSIKEMLDARGIKSEIADGGTTIKVPKDQADALKVELAAEGLPKSGSIDYSFFSEKAGLGITDNEFNVIKLDAMQTELENLIKSIDGIRDAKVMINLPEKGIFVNDKEEEASASIVLQTEPGYNFDQKQIRALYTLVSKSVPNLPTDNIVIMDQNFNYLEMEDENSSNTAGFANQFAIKKEIEKDIQKQVQSMLSMLMGPGKAVVSVTADIDFTQEKREENLVEPVDEENMEGIAISAQRITESYTGNGAAAGGTPQAEDNTDPLGSTYLEGRNGEGEYEKTEETINYEVNRIRREIIESPYKIRDLGIQVIAEPPEGEGADPLEIEDGIRQILSTIVRTSIDKDTIDEPLTDDEISQKIAVTVQPLLGSPANEPQAESRIPLWAYIVGAALLIALIVLAVLYIRRRRREEEEEALAAAEDVNREEAPAEVPEIEGKESETSLRRKQIEKMAKEQPEEFAKLLRTWLSED</sequence>
<evidence type="ECO:0000256" key="8">
    <source>
        <dbReference type="ARBA" id="ARBA00023143"/>
    </source>
</evidence>